<name>A0A2J4JRH6_9FIRM</name>
<feature type="region of interest" description="Disordered" evidence="1">
    <location>
        <begin position="205"/>
        <end position="226"/>
    </location>
</feature>
<feature type="domain" description="DUF4340" evidence="2">
    <location>
        <begin position="75"/>
        <end position="192"/>
    </location>
</feature>
<evidence type="ECO:0000313" key="4">
    <source>
        <dbReference type="Proteomes" id="UP000221015"/>
    </source>
</evidence>
<sequence>MKTKQRTLAVLLVLVLVLGGLLWFVSRSNAAEETASSAAAEGSILLSSFAAGDVTSIRYAYGGETLTLNYDSGSWTLADDPDYHLDASACNTMVTALASLNAKRQLTAQPGEDYGLADPAVTVTVTAAGETNTFAFGTENPVTGDLYVQKAGDDAVYTVSGNKAACFELTKADLFGAFNPAGLTASALESVSITTGSGTLALNAVSEPAEAESDSEDASSESAADSTTYQTVWRLADEPSADLDDSKVQSILSALAGYVTAQIADADPSAYGFAAPLATVRAASADGTVTLHYAENADGCWMMVEGDSSVYAVDLDTVQALLITAAALKAE</sequence>
<feature type="compositionally biased region" description="Acidic residues" evidence="1">
    <location>
        <begin position="209"/>
        <end position="219"/>
    </location>
</feature>
<dbReference type="AlphaFoldDB" id="A0A2J4JRH6"/>
<dbReference type="Pfam" id="PF14238">
    <property type="entry name" value="DUF4340"/>
    <property type="match status" value="2"/>
</dbReference>
<feature type="domain" description="DUF4340" evidence="2">
    <location>
        <begin position="233"/>
        <end position="327"/>
    </location>
</feature>
<evidence type="ECO:0000256" key="1">
    <source>
        <dbReference type="SAM" id="MobiDB-lite"/>
    </source>
</evidence>
<proteinExistence type="predicted"/>
<dbReference type="EMBL" id="NMTS02000001">
    <property type="protein sequence ID" value="PLK30456.1"/>
    <property type="molecule type" value="Genomic_DNA"/>
</dbReference>
<dbReference type="Proteomes" id="UP000221015">
    <property type="component" value="Unassembled WGS sequence"/>
</dbReference>
<evidence type="ECO:0000259" key="2">
    <source>
        <dbReference type="Pfam" id="PF14238"/>
    </source>
</evidence>
<dbReference type="InterPro" id="IPR025641">
    <property type="entry name" value="DUF4340"/>
</dbReference>
<accession>A0A2J4JRH6</accession>
<protein>
    <submittedName>
        <fullName evidence="3">DUF4340 domain-containing protein</fullName>
    </submittedName>
</protein>
<reference evidence="3 4" key="1">
    <citation type="journal article" date="2017" name="Front. Microbiol.">
        <title>New Insights into the Diversity of the Genus Faecalibacterium.</title>
        <authorList>
            <person name="Benevides L."/>
            <person name="Burman S."/>
            <person name="Martin R."/>
            <person name="Robert V."/>
            <person name="Thomas M."/>
            <person name="Miquel S."/>
            <person name="Chain F."/>
            <person name="Sokol H."/>
            <person name="Bermudez-Humaran L.G."/>
            <person name="Morrison M."/>
            <person name="Langella P."/>
            <person name="Azevedo V.A."/>
            <person name="Chatel J.M."/>
            <person name="Soares S."/>
        </authorList>
    </citation>
    <scope>NUCLEOTIDE SEQUENCE [LARGE SCALE GENOMIC DNA]</scope>
    <source>
        <strain evidence="3 4">CNCM I 4542</strain>
    </source>
</reference>
<dbReference type="RefSeq" id="WP_097781861.1">
    <property type="nucleotide sequence ID" value="NZ_NMTS02000001.1"/>
</dbReference>
<gene>
    <name evidence="3" type="ORF">CGS50_002210</name>
</gene>
<evidence type="ECO:0000313" key="3">
    <source>
        <dbReference type="EMBL" id="PLK30456.1"/>
    </source>
</evidence>
<organism evidence="3 4">
    <name type="scientific">Faecalibacterium prausnitzii</name>
    <dbReference type="NCBI Taxonomy" id="853"/>
    <lineage>
        <taxon>Bacteria</taxon>
        <taxon>Bacillati</taxon>
        <taxon>Bacillota</taxon>
        <taxon>Clostridia</taxon>
        <taxon>Eubacteriales</taxon>
        <taxon>Oscillospiraceae</taxon>
        <taxon>Faecalibacterium</taxon>
    </lineage>
</organism>
<comment type="caution">
    <text evidence="3">The sequence shown here is derived from an EMBL/GenBank/DDBJ whole genome shotgun (WGS) entry which is preliminary data.</text>
</comment>